<evidence type="ECO:0000259" key="7">
    <source>
        <dbReference type="Pfam" id="PF14322"/>
    </source>
</evidence>
<reference evidence="9" key="1">
    <citation type="submission" date="2017-04" db="EMBL/GenBank/DDBJ databases">
        <authorList>
            <person name="Varghese N."/>
            <person name="Submissions S."/>
        </authorList>
    </citation>
    <scope>NUCLEOTIDE SEQUENCE [LARGE SCALE GENOMIC DNA]</scope>
    <source>
        <strain evidence="9">DSM 12126</strain>
    </source>
</reference>
<organism evidence="8 9">
    <name type="scientific">Pedobacter africanus</name>
    <dbReference type="NCBI Taxonomy" id="151894"/>
    <lineage>
        <taxon>Bacteria</taxon>
        <taxon>Pseudomonadati</taxon>
        <taxon>Bacteroidota</taxon>
        <taxon>Sphingobacteriia</taxon>
        <taxon>Sphingobacteriales</taxon>
        <taxon>Sphingobacteriaceae</taxon>
        <taxon>Pedobacter</taxon>
    </lineage>
</organism>
<gene>
    <name evidence="8" type="ORF">SAMN04488524_0974</name>
</gene>
<dbReference type="SUPFAM" id="SSF48452">
    <property type="entry name" value="TPR-like"/>
    <property type="match status" value="1"/>
</dbReference>
<evidence type="ECO:0000313" key="9">
    <source>
        <dbReference type="Proteomes" id="UP000192756"/>
    </source>
</evidence>
<dbReference type="AlphaFoldDB" id="A0A1W1ZUQ7"/>
<protein>
    <submittedName>
        <fullName evidence="8">SusD family protein</fullName>
    </submittedName>
</protein>
<dbReference type="Gene3D" id="1.25.40.390">
    <property type="match status" value="1"/>
</dbReference>
<evidence type="ECO:0000256" key="5">
    <source>
        <dbReference type="ARBA" id="ARBA00023237"/>
    </source>
</evidence>
<dbReference type="PROSITE" id="PS51257">
    <property type="entry name" value="PROKAR_LIPOPROTEIN"/>
    <property type="match status" value="1"/>
</dbReference>
<name>A0A1W1ZUQ7_9SPHI</name>
<dbReference type="Pfam" id="PF14322">
    <property type="entry name" value="SusD-like_3"/>
    <property type="match status" value="1"/>
</dbReference>
<evidence type="ECO:0000256" key="4">
    <source>
        <dbReference type="ARBA" id="ARBA00023136"/>
    </source>
</evidence>
<evidence type="ECO:0000256" key="2">
    <source>
        <dbReference type="ARBA" id="ARBA00006275"/>
    </source>
</evidence>
<sequence>MEFSYKKWLMLLLPACIFMGCKKELNVLPTDRQVDGNVIIDAKSAATVLNGVYYRFANSSADNNGIPVIKWMGVLEITPSELSGLLLNNNPDGLSDFTVNRNSYITADKWAYGYNLINAANGFLKNIEPVTAIADVTKKQMQAEARFLRAFGNADLLFHYGQYRDINSKYGIILRDNFVNSDNINLPRSSVKECYDAIIADLDAAIAGLPPRNTQLSYVNVWVARLLKARVLMNRGIGTDYATVISLTDDIIKNSAFKLEGLTRDIFLSLGAKSEEVMMTAQAFPNDTYKYMQYQYYTQYVGSPKLAKMMENDPRLAWTFKPIVKRGATINTFTKYYSASPTTISFTPLSVNAYAFRLTEAYLLRAEAIALSGANLTPAKALLKTVMGHAGITDFTAVDAASNAAAFQVLVVKENMKNFVGENGLDWLALRRLPFVTIQQPEFRPEIKSETSLILPLPSTELNTNNMADQNPGYSRN</sequence>
<evidence type="ECO:0000256" key="1">
    <source>
        <dbReference type="ARBA" id="ARBA00004442"/>
    </source>
</evidence>
<keyword evidence="4" id="KW-0472">Membrane</keyword>
<evidence type="ECO:0000256" key="3">
    <source>
        <dbReference type="ARBA" id="ARBA00022729"/>
    </source>
</evidence>
<dbReference type="InterPro" id="IPR012944">
    <property type="entry name" value="SusD_RagB_dom"/>
</dbReference>
<proteinExistence type="inferred from homology"/>
<dbReference type="Pfam" id="PF07980">
    <property type="entry name" value="SusD_RagB"/>
    <property type="match status" value="1"/>
</dbReference>
<comment type="similarity">
    <text evidence="2">Belongs to the SusD family.</text>
</comment>
<dbReference type="EMBL" id="FWXT01000001">
    <property type="protein sequence ID" value="SMC51841.1"/>
    <property type="molecule type" value="Genomic_DNA"/>
</dbReference>
<evidence type="ECO:0000259" key="6">
    <source>
        <dbReference type="Pfam" id="PF07980"/>
    </source>
</evidence>
<dbReference type="InterPro" id="IPR033985">
    <property type="entry name" value="SusD-like_N"/>
</dbReference>
<dbReference type="InterPro" id="IPR011990">
    <property type="entry name" value="TPR-like_helical_dom_sf"/>
</dbReference>
<dbReference type="STRING" id="151894.SAMN04488524_0974"/>
<dbReference type="Proteomes" id="UP000192756">
    <property type="component" value="Unassembled WGS sequence"/>
</dbReference>
<feature type="domain" description="RagB/SusD" evidence="6">
    <location>
        <begin position="327"/>
        <end position="474"/>
    </location>
</feature>
<keyword evidence="5" id="KW-0998">Cell outer membrane</keyword>
<evidence type="ECO:0000313" key="8">
    <source>
        <dbReference type="EMBL" id="SMC51841.1"/>
    </source>
</evidence>
<dbReference type="RefSeq" id="WP_084237259.1">
    <property type="nucleotide sequence ID" value="NZ_FWXT01000001.1"/>
</dbReference>
<accession>A0A1W1ZUQ7</accession>
<feature type="domain" description="SusD-like N-terminal" evidence="7">
    <location>
        <begin position="105"/>
        <end position="213"/>
    </location>
</feature>
<keyword evidence="3" id="KW-0732">Signal</keyword>
<comment type="subcellular location">
    <subcellularLocation>
        <location evidence="1">Cell outer membrane</location>
    </subcellularLocation>
</comment>
<keyword evidence="9" id="KW-1185">Reference proteome</keyword>
<dbReference type="OrthoDB" id="5694214at2"/>